<accession>A0A9P6WKY5</accession>
<dbReference type="GO" id="GO:0016020">
    <property type="term" value="C:membrane"/>
    <property type="evidence" value="ECO:0007669"/>
    <property type="project" value="UniProtKB-SubCell"/>
</dbReference>
<evidence type="ECO:0000256" key="5">
    <source>
        <dbReference type="SAM" id="Phobius"/>
    </source>
</evidence>
<evidence type="ECO:0000256" key="1">
    <source>
        <dbReference type="ARBA" id="ARBA00004370"/>
    </source>
</evidence>
<keyword evidence="4 5" id="KW-0472">Membrane</keyword>
<dbReference type="Proteomes" id="UP000697127">
    <property type="component" value="Unassembled WGS sequence"/>
</dbReference>
<organism evidence="7 8">
    <name type="scientific">Pichia californica</name>
    <dbReference type="NCBI Taxonomy" id="460514"/>
    <lineage>
        <taxon>Eukaryota</taxon>
        <taxon>Fungi</taxon>
        <taxon>Dikarya</taxon>
        <taxon>Ascomycota</taxon>
        <taxon>Saccharomycotina</taxon>
        <taxon>Pichiomycetes</taxon>
        <taxon>Pichiales</taxon>
        <taxon>Pichiaceae</taxon>
        <taxon>Pichia</taxon>
    </lineage>
</organism>
<evidence type="ECO:0000256" key="2">
    <source>
        <dbReference type="ARBA" id="ARBA00022692"/>
    </source>
</evidence>
<keyword evidence="2 5" id="KW-0812">Transmembrane</keyword>
<comment type="caution">
    <text evidence="7">The sequence shown here is derived from an EMBL/GenBank/DDBJ whole genome shotgun (WGS) entry which is preliminary data.</text>
</comment>
<comment type="subcellular location">
    <subcellularLocation>
        <location evidence="1">Membrane</location>
    </subcellularLocation>
</comment>
<keyword evidence="8" id="KW-1185">Reference proteome</keyword>
<evidence type="ECO:0000313" key="7">
    <source>
        <dbReference type="EMBL" id="KAG0689031.1"/>
    </source>
</evidence>
<dbReference type="Pfam" id="PF13664">
    <property type="entry name" value="DUF4149"/>
    <property type="match status" value="1"/>
</dbReference>
<dbReference type="EMBL" id="PUHW01000105">
    <property type="protein sequence ID" value="KAG0689031.1"/>
    <property type="molecule type" value="Genomic_DNA"/>
</dbReference>
<protein>
    <recommendedName>
        <fullName evidence="6">TMEM205-like domain-containing protein</fullName>
    </recommendedName>
</protein>
<keyword evidence="3 5" id="KW-1133">Transmembrane helix</keyword>
<dbReference type="InterPro" id="IPR025423">
    <property type="entry name" value="TMEM205-like"/>
</dbReference>
<gene>
    <name evidence="7" type="ORF">C6P40_000203</name>
</gene>
<sequence length="163" mass="17723">MGILLPLHILAYGYTFGSTTFHSFIASTKAIKILPRREFGEFQGEVLPIQFYTQTLAPLVIGLTAPYTISTIGLGLLATSAAGGIANLAWLTPLCQNIKNQRYKIVDDKFDGNLQKAVDSGELKSLDKEFGKWHAASMIANMVSILTITAYGFILSGKLKVIP</sequence>
<proteinExistence type="predicted"/>
<dbReference type="AlphaFoldDB" id="A0A9P6WKY5"/>
<feature type="domain" description="TMEM205-like" evidence="6">
    <location>
        <begin position="10"/>
        <end position="104"/>
    </location>
</feature>
<dbReference type="PANTHER" id="PTHR23241">
    <property type="entry name" value="LATE EMBRYOGENESIS ABUNDANT PLANTS LEA-RELATED"/>
    <property type="match status" value="1"/>
</dbReference>
<evidence type="ECO:0000259" key="6">
    <source>
        <dbReference type="Pfam" id="PF13664"/>
    </source>
</evidence>
<dbReference type="InterPro" id="IPR053009">
    <property type="entry name" value="Xanthocillin_Biosynth-Assoc"/>
</dbReference>
<name>A0A9P6WKY5_9ASCO</name>
<feature type="transmembrane region" description="Helical" evidence="5">
    <location>
        <begin position="133"/>
        <end position="154"/>
    </location>
</feature>
<reference evidence="7" key="1">
    <citation type="submission" date="2020-11" db="EMBL/GenBank/DDBJ databases">
        <title>Kefir isolates.</title>
        <authorList>
            <person name="Marcisauskas S."/>
            <person name="Kim Y."/>
            <person name="Blasche S."/>
        </authorList>
    </citation>
    <scope>NUCLEOTIDE SEQUENCE</scope>
    <source>
        <strain evidence="7">Olga-1</strain>
    </source>
</reference>
<evidence type="ECO:0000256" key="4">
    <source>
        <dbReference type="ARBA" id="ARBA00023136"/>
    </source>
</evidence>
<evidence type="ECO:0000313" key="8">
    <source>
        <dbReference type="Proteomes" id="UP000697127"/>
    </source>
</evidence>
<evidence type="ECO:0000256" key="3">
    <source>
        <dbReference type="ARBA" id="ARBA00022989"/>
    </source>
</evidence>
<dbReference type="PANTHER" id="PTHR23241:SF102">
    <property type="entry name" value="LD23009P"/>
    <property type="match status" value="1"/>
</dbReference>